<dbReference type="Proteomes" id="UP000196386">
    <property type="component" value="Unassembled WGS sequence"/>
</dbReference>
<feature type="region of interest" description="Disordered" evidence="1">
    <location>
        <begin position="63"/>
        <end position="93"/>
    </location>
</feature>
<proteinExistence type="predicted"/>
<evidence type="ECO:0000313" key="4">
    <source>
        <dbReference type="Proteomes" id="UP000196386"/>
    </source>
</evidence>
<organism evidence="3 4">
    <name type="scientific">Anaerotruncus colihominis</name>
    <dbReference type="NCBI Taxonomy" id="169435"/>
    <lineage>
        <taxon>Bacteria</taxon>
        <taxon>Bacillati</taxon>
        <taxon>Bacillota</taxon>
        <taxon>Clostridia</taxon>
        <taxon>Eubacteriales</taxon>
        <taxon>Oscillospiraceae</taxon>
        <taxon>Anaerotruncus</taxon>
    </lineage>
</organism>
<gene>
    <name evidence="3" type="ORF">B5F11_19905</name>
</gene>
<name>A0A1Y4MKY2_9FIRM</name>
<dbReference type="AlphaFoldDB" id="A0A1Y4MKY2"/>
<evidence type="ECO:0000313" key="3">
    <source>
        <dbReference type="EMBL" id="OUP65208.1"/>
    </source>
</evidence>
<protein>
    <submittedName>
        <fullName evidence="3">Uncharacterized protein</fullName>
    </submittedName>
</protein>
<dbReference type="EMBL" id="NFKP01000046">
    <property type="protein sequence ID" value="OUP65208.1"/>
    <property type="molecule type" value="Genomic_DNA"/>
</dbReference>
<dbReference type="RefSeq" id="WP_140400932.1">
    <property type="nucleotide sequence ID" value="NZ_NFKP01000046.1"/>
</dbReference>
<comment type="caution">
    <text evidence="3">The sequence shown here is derived from an EMBL/GenBank/DDBJ whole genome shotgun (WGS) entry which is preliminary data.</text>
</comment>
<evidence type="ECO:0000256" key="2">
    <source>
        <dbReference type="SAM" id="SignalP"/>
    </source>
</evidence>
<reference evidence="4" key="1">
    <citation type="submission" date="2017-04" db="EMBL/GenBank/DDBJ databases">
        <title>Function of individual gut microbiota members based on whole genome sequencing of pure cultures obtained from chicken caecum.</title>
        <authorList>
            <person name="Medvecky M."/>
            <person name="Cejkova D."/>
            <person name="Polansky O."/>
            <person name="Karasova D."/>
            <person name="Kubasova T."/>
            <person name="Cizek A."/>
            <person name="Rychlik I."/>
        </authorList>
    </citation>
    <scope>NUCLEOTIDE SEQUENCE [LARGE SCALE GENOMIC DNA]</scope>
    <source>
        <strain evidence="4">An175</strain>
    </source>
</reference>
<feature type="signal peptide" evidence="2">
    <location>
        <begin position="1"/>
        <end position="25"/>
    </location>
</feature>
<keyword evidence="2" id="KW-0732">Signal</keyword>
<evidence type="ECO:0000256" key="1">
    <source>
        <dbReference type="SAM" id="MobiDB-lite"/>
    </source>
</evidence>
<accession>A0A1Y4MKY2</accession>
<dbReference type="PROSITE" id="PS51257">
    <property type="entry name" value="PROKAR_LIPOPROTEIN"/>
    <property type="match status" value="1"/>
</dbReference>
<feature type="chain" id="PRO_5012689431" evidence="2">
    <location>
        <begin position="26"/>
        <end position="277"/>
    </location>
</feature>
<sequence length="277" mass="30350">MMRKFAAIFIGVAVMIFVSSCQERASTEGINEVNNPSMSIDSEQIPTEVSHGMDEGFAAVGEESAGTGTPSGLEVSSAASVGTQGEEEIPTEEDAKSIVSTALQNAKICNDLVRAEYRVYGSVSIKDGSPAIDLSEVQFNTLDEMQDFVTSSLEEGSLTLDLSEAKFKTVAEMENFIRTSFDQKTAQEILSPKVKAKPNRDVDGTIYAPAVGWGFQLTRWEWKEDTMVILEREPAKIVAEMETLFYGIVGEGKKQQLTVVKEDGHWCCTDSFIEKLE</sequence>